<feature type="signal peptide" evidence="1">
    <location>
        <begin position="1"/>
        <end position="17"/>
    </location>
</feature>
<evidence type="ECO:0000313" key="2">
    <source>
        <dbReference type="EMBL" id="TGJ88415.1"/>
    </source>
</evidence>
<name>A0A4Z0Z9T6_9PEZI</name>
<dbReference type="EMBL" id="SKBN01000003">
    <property type="protein sequence ID" value="TGJ88415.1"/>
    <property type="molecule type" value="Genomic_DNA"/>
</dbReference>
<accession>A0A4Z0Z9T6</accession>
<dbReference type="Proteomes" id="UP000297716">
    <property type="component" value="Unassembled WGS sequence"/>
</dbReference>
<proteinExistence type="predicted"/>
<reference evidence="2 3" key="1">
    <citation type="submission" date="2019-03" db="EMBL/GenBank/DDBJ databases">
        <title>Draft genome sequence of Xylaria hypoxylon DSM 108379, a ubiquitous saprotrophic-parasitic fungi on hardwood.</title>
        <authorList>
            <person name="Buettner E."/>
            <person name="Leonhardt S."/>
            <person name="Gebauer A.M."/>
            <person name="Liers C."/>
            <person name="Hofrichter M."/>
            <person name="Kellner H."/>
        </authorList>
    </citation>
    <scope>NUCLEOTIDE SEQUENCE [LARGE SCALE GENOMIC DNA]</scope>
    <source>
        <strain evidence="2 3">DSM 108379</strain>
    </source>
</reference>
<organism evidence="2 3">
    <name type="scientific">Xylaria hypoxylon</name>
    <dbReference type="NCBI Taxonomy" id="37992"/>
    <lineage>
        <taxon>Eukaryota</taxon>
        <taxon>Fungi</taxon>
        <taxon>Dikarya</taxon>
        <taxon>Ascomycota</taxon>
        <taxon>Pezizomycotina</taxon>
        <taxon>Sordariomycetes</taxon>
        <taxon>Xylariomycetidae</taxon>
        <taxon>Xylariales</taxon>
        <taxon>Xylariaceae</taxon>
        <taxon>Xylaria</taxon>
    </lineage>
</organism>
<keyword evidence="1" id="KW-0732">Signal</keyword>
<feature type="chain" id="PRO_5021261364" evidence="1">
    <location>
        <begin position="18"/>
        <end position="219"/>
    </location>
</feature>
<dbReference type="OrthoDB" id="4876535at2759"/>
<dbReference type="AlphaFoldDB" id="A0A4Z0Z9T6"/>
<comment type="caution">
    <text evidence="2">The sequence shown here is derived from an EMBL/GenBank/DDBJ whole genome shotgun (WGS) entry which is preliminary data.</text>
</comment>
<gene>
    <name evidence="2" type="ORF">E0Z10_g264</name>
</gene>
<feature type="non-terminal residue" evidence="2">
    <location>
        <position position="219"/>
    </location>
</feature>
<evidence type="ECO:0000313" key="3">
    <source>
        <dbReference type="Proteomes" id="UP000297716"/>
    </source>
</evidence>
<sequence>MKSFISVALLATGAISAQSICPFNYPVNLNSTQSHNGLIFTVASITAATNNHALQLRTNPFLEGGFFVGLDTISPILLSNFQDSSIKSQARNMINQLYDLGPTAYLNLRDQINGTDRYTVGFANASTWPGQVESEWYLSGGAPDGTYDLFHNEPLNTANGFVLCQADHDLDPGPWYQLFYYTYPQTPADYTDCEFVGIRTTVAPTIYNGECDIGGFVAT</sequence>
<protein>
    <submittedName>
        <fullName evidence="2">Uncharacterized protein</fullName>
    </submittedName>
</protein>
<keyword evidence="3" id="KW-1185">Reference proteome</keyword>
<evidence type="ECO:0000256" key="1">
    <source>
        <dbReference type="SAM" id="SignalP"/>
    </source>
</evidence>